<gene>
    <name evidence="1" type="ORF">ETSY2_16930</name>
</gene>
<sequence>MKQSSIAVRLSTALYEKADVAAKDGFRSTPKQIELWAELGYQLSKYLEPQDIVAVSLGLKRLICEVDTSEAIDSEKVVAEMGSKSKQKEVSQHIVNQHPYVFEASEVPGKLDQVFPDGTRVTGDFVNGRFVPDDRG</sequence>
<name>W4M8E1_9BACT</name>
<reference evidence="1 2" key="1">
    <citation type="journal article" date="2014" name="Nature">
        <title>An environmental bacterial taxon with a large and distinct metabolic repertoire.</title>
        <authorList>
            <person name="Wilson M.C."/>
            <person name="Mori T."/>
            <person name="Ruckert C."/>
            <person name="Uria A.R."/>
            <person name="Helf M.J."/>
            <person name="Takada K."/>
            <person name="Gernert C."/>
            <person name="Steffens U.A."/>
            <person name="Heycke N."/>
            <person name="Schmitt S."/>
            <person name="Rinke C."/>
            <person name="Helfrich E.J."/>
            <person name="Brachmann A.O."/>
            <person name="Gurgui C."/>
            <person name="Wakimoto T."/>
            <person name="Kracht M."/>
            <person name="Crusemann M."/>
            <person name="Hentschel U."/>
            <person name="Abe I."/>
            <person name="Matsunaga S."/>
            <person name="Kalinowski J."/>
            <person name="Takeyama H."/>
            <person name="Piel J."/>
        </authorList>
    </citation>
    <scope>NUCLEOTIDE SEQUENCE [LARGE SCALE GENOMIC DNA]</scope>
    <source>
        <strain evidence="2">TSY2</strain>
    </source>
</reference>
<dbReference type="EMBL" id="AZHX01000687">
    <property type="protein sequence ID" value="ETX06470.1"/>
    <property type="molecule type" value="Genomic_DNA"/>
</dbReference>
<protein>
    <recommendedName>
        <fullName evidence="3">ParD-like antitoxin of type II toxin-antitoxin system</fullName>
    </recommendedName>
</protein>
<organism evidence="1 2">
    <name type="scientific">Candidatus Entotheonella gemina</name>
    <dbReference type="NCBI Taxonomy" id="1429439"/>
    <lineage>
        <taxon>Bacteria</taxon>
        <taxon>Pseudomonadati</taxon>
        <taxon>Nitrospinota/Tectimicrobiota group</taxon>
        <taxon>Candidatus Tectimicrobiota</taxon>
        <taxon>Candidatus Entotheonellia</taxon>
        <taxon>Candidatus Entotheonellales</taxon>
        <taxon>Candidatus Entotheonellaceae</taxon>
        <taxon>Candidatus Entotheonella</taxon>
    </lineage>
</organism>
<dbReference type="Proteomes" id="UP000019140">
    <property type="component" value="Unassembled WGS sequence"/>
</dbReference>
<dbReference type="HOGENOM" id="CLU_1895186_0_0_7"/>
<keyword evidence="2" id="KW-1185">Reference proteome</keyword>
<comment type="caution">
    <text evidence="1">The sequence shown here is derived from an EMBL/GenBank/DDBJ whole genome shotgun (WGS) entry which is preliminary data.</text>
</comment>
<dbReference type="AlphaFoldDB" id="W4M8E1"/>
<proteinExistence type="predicted"/>
<accession>W4M8E1</accession>
<evidence type="ECO:0000313" key="1">
    <source>
        <dbReference type="EMBL" id="ETX06470.1"/>
    </source>
</evidence>
<evidence type="ECO:0008006" key="3">
    <source>
        <dbReference type="Google" id="ProtNLM"/>
    </source>
</evidence>
<evidence type="ECO:0000313" key="2">
    <source>
        <dbReference type="Proteomes" id="UP000019140"/>
    </source>
</evidence>